<dbReference type="InterPro" id="IPR016454">
    <property type="entry name" value="Cysteine_dSase"/>
</dbReference>
<reference evidence="9" key="1">
    <citation type="journal article" date="2001" name="Int. J. Syst. Evol. Microbiol.">
        <title>Methanofollis aquaemaris sp. nov., a methanogen isolated from an aquaculture fish pond.</title>
        <authorList>
            <person name="Lai M.C."/>
            <person name="Chen S.C."/>
        </authorList>
    </citation>
    <scope>NUCLEOTIDE SEQUENCE</scope>
    <source>
        <strain evidence="9">N2F9704</strain>
    </source>
</reference>
<organism evidence="9 10">
    <name type="scientific">Methanofollis aquaemaris</name>
    <dbReference type="NCBI Taxonomy" id="126734"/>
    <lineage>
        <taxon>Archaea</taxon>
        <taxon>Methanobacteriati</taxon>
        <taxon>Methanobacteriota</taxon>
        <taxon>Stenosarchaea group</taxon>
        <taxon>Methanomicrobia</taxon>
        <taxon>Methanomicrobiales</taxon>
        <taxon>Methanomicrobiaceae</taxon>
        <taxon>Methanofollis</taxon>
    </lineage>
</organism>
<comment type="cofactor">
    <cofactor evidence="1 7">
        <name>pyridoxal 5'-phosphate</name>
        <dbReference type="ChEBI" id="CHEBI:597326"/>
    </cofactor>
</comment>
<dbReference type="GO" id="GO:0006534">
    <property type="term" value="P:cysteine metabolic process"/>
    <property type="evidence" value="ECO:0007669"/>
    <property type="project" value="InterPro"/>
</dbReference>
<evidence type="ECO:0000259" key="8">
    <source>
        <dbReference type="Pfam" id="PF00266"/>
    </source>
</evidence>
<proteinExistence type="inferred from homology"/>
<evidence type="ECO:0000256" key="5">
    <source>
        <dbReference type="ARBA" id="ARBA00022898"/>
    </source>
</evidence>
<dbReference type="EC" id="2.8.1.7" evidence="3"/>
<evidence type="ECO:0000256" key="7">
    <source>
        <dbReference type="RuleBase" id="RU004504"/>
    </source>
</evidence>
<dbReference type="Proteomes" id="UP001042704">
    <property type="component" value="Chromosome"/>
</dbReference>
<evidence type="ECO:0000256" key="1">
    <source>
        <dbReference type="ARBA" id="ARBA00001933"/>
    </source>
</evidence>
<dbReference type="EMBL" id="CP036172">
    <property type="protein sequence ID" value="QSZ66179.1"/>
    <property type="molecule type" value="Genomic_DNA"/>
</dbReference>
<evidence type="ECO:0000256" key="2">
    <source>
        <dbReference type="ARBA" id="ARBA00010447"/>
    </source>
</evidence>
<dbReference type="SUPFAM" id="SSF53383">
    <property type="entry name" value="PLP-dependent transferases"/>
    <property type="match status" value="1"/>
</dbReference>
<evidence type="ECO:0000256" key="4">
    <source>
        <dbReference type="ARBA" id="ARBA00022679"/>
    </source>
</evidence>
<evidence type="ECO:0000256" key="6">
    <source>
        <dbReference type="ARBA" id="ARBA00050776"/>
    </source>
</evidence>
<keyword evidence="10" id="KW-1185">Reference proteome</keyword>
<reference evidence="9" key="2">
    <citation type="submission" date="2019-02" db="EMBL/GenBank/DDBJ databases">
        <authorList>
            <person name="Chen S.-C."/>
            <person name="Chien H.-H."/>
            <person name="Lai M.-C."/>
        </authorList>
    </citation>
    <scope>NUCLEOTIDE SEQUENCE</scope>
    <source>
        <strain evidence="9">N2F9704</strain>
    </source>
</reference>
<dbReference type="InterPro" id="IPR015422">
    <property type="entry name" value="PyrdxlP-dep_Trfase_small"/>
</dbReference>
<evidence type="ECO:0000313" key="9">
    <source>
        <dbReference type="EMBL" id="QSZ66179.1"/>
    </source>
</evidence>
<protein>
    <recommendedName>
        <fullName evidence="3">cysteine desulfurase</fullName>
        <ecNumber evidence="3">2.8.1.7</ecNumber>
    </recommendedName>
</protein>
<feature type="domain" description="Aminotransferase class V" evidence="8">
    <location>
        <begin position="18"/>
        <end position="383"/>
    </location>
</feature>
<sequence>MRGIKDCRADFPLAGDLVYMDSASVSLCPEQVIGAVAEYDRRYRANVGRGVHRLTRFASQRFEDARARVAGFIGGQAGVTVLTANTTASVNMVAGGMRWRSGDRVVTSSAEHHSNLLPWLRLRERGVEVEVVAPDPDGLLDPTVVAAAVDDRTRLVALTHASNALGSVQPVREIGRIAHEHGARLLVDGAQSVPHLPVDVERLGCDYLCFSGHKMLGPTGTGILWMREPDLDPLFLGGGMIETVTSDGYTPAAPPARYEAGTPHVAGMIGLGRAVGYLEEIGMDEVRRHEAHLTGRLFAGLSGLDHVTVFGPESPEKRIGVVSFVVDGMHPHDVAHILDEAAGIMVRSGEHCCMPLMRHLGLAHGTVRASLYLYNTAEEVDLLLAAVEEITRMV</sequence>
<accession>A0A8A3S2R0</accession>
<keyword evidence="5" id="KW-0663">Pyridoxal phosphate</keyword>
<dbReference type="KEGG" id="maqe:RJ40_01025"/>
<dbReference type="InterPro" id="IPR015421">
    <property type="entry name" value="PyrdxlP-dep_Trfase_major"/>
</dbReference>
<dbReference type="PANTHER" id="PTHR43586:SF8">
    <property type="entry name" value="CYSTEINE DESULFURASE 1, CHLOROPLASTIC"/>
    <property type="match status" value="1"/>
</dbReference>
<comment type="similarity">
    <text evidence="2">Belongs to the class-V pyridoxal-phosphate-dependent aminotransferase family. Csd subfamily.</text>
</comment>
<dbReference type="Gene3D" id="3.40.640.10">
    <property type="entry name" value="Type I PLP-dependent aspartate aminotransferase-like (Major domain)"/>
    <property type="match status" value="1"/>
</dbReference>
<evidence type="ECO:0000313" key="10">
    <source>
        <dbReference type="Proteomes" id="UP001042704"/>
    </source>
</evidence>
<dbReference type="GeneID" id="76422892"/>
<dbReference type="InterPro" id="IPR015424">
    <property type="entry name" value="PyrdxlP-dep_Trfase"/>
</dbReference>
<dbReference type="InterPro" id="IPR020578">
    <property type="entry name" value="Aminotrans_V_PyrdxlP_BS"/>
</dbReference>
<dbReference type="InterPro" id="IPR000192">
    <property type="entry name" value="Aminotrans_V_dom"/>
</dbReference>
<name>A0A8A3S2R0_9EURY</name>
<dbReference type="Pfam" id="PF00266">
    <property type="entry name" value="Aminotran_5"/>
    <property type="match status" value="1"/>
</dbReference>
<dbReference type="CDD" id="cd06453">
    <property type="entry name" value="SufS_like"/>
    <property type="match status" value="1"/>
</dbReference>
<dbReference type="GO" id="GO:0030170">
    <property type="term" value="F:pyridoxal phosphate binding"/>
    <property type="evidence" value="ECO:0007669"/>
    <property type="project" value="InterPro"/>
</dbReference>
<gene>
    <name evidence="9" type="ORF">RJ40_01025</name>
</gene>
<dbReference type="AlphaFoldDB" id="A0A8A3S2R0"/>
<dbReference type="PROSITE" id="PS00595">
    <property type="entry name" value="AA_TRANSFER_CLASS_5"/>
    <property type="match status" value="1"/>
</dbReference>
<dbReference type="PIRSF" id="PIRSF005572">
    <property type="entry name" value="NifS"/>
    <property type="match status" value="1"/>
</dbReference>
<dbReference type="Gene3D" id="3.90.1150.10">
    <property type="entry name" value="Aspartate Aminotransferase, domain 1"/>
    <property type="match status" value="1"/>
</dbReference>
<dbReference type="GO" id="GO:0031071">
    <property type="term" value="F:cysteine desulfurase activity"/>
    <property type="evidence" value="ECO:0007669"/>
    <property type="project" value="UniProtKB-EC"/>
</dbReference>
<comment type="catalytic activity">
    <reaction evidence="6">
        <text>(sulfur carrier)-H + L-cysteine = (sulfur carrier)-SH + L-alanine</text>
        <dbReference type="Rhea" id="RHEA:43892"/>
        <dbReference type="Rhea" id="RHEA-COMP:14737"/>
        <dbReference type="Rhea" id="RHEA-COMP:14739"/>
        <dbReference type="ChEBI" id="CHEBI:29917"/>
        <dbReference type="ChEBI" id="CHEBI:35235"/>
        <dbReference type="ChEBI" id="CHEBI:57972"/>
        <dbReference type="ChEBI" id="CHEBI:64428"/>
        <dbReference type="EC" id="2.8.1.7"/>
    </reaction>
</comment>
<dbReference type="InterPro" id="IPR010970">
    <property type="entry name" value="Cys_dSase_SufS"/>
</dbReference>
<evidence type="ECO:0000256" key="3">
    <source>
        <dbReference type="ARBA" id="ARBA00012239"/>
    </source>
</evidence>
<keyword evidence="4" id="KW-0808">Transferase</keyword>
<dbReference type="PANTHER" id="PTHR43586">
    <property type="entry name" value="CYSTEINE DESULFURASE"/>
    <property type="match status" value="1"/>
</dbReference>
<dbReference type="RefSeq" id="WP_265581493.1">
    <property type="nucleotide sequence ID" value="NZ_CP036172.1"/>
</dbReference>